<name>A0A852TJP6_9BACI</name>
<comment type="caution">
    <text evidence="2">The sequence shown here is derived from an EMBL/GenBank/DDBJ whole genome shotgun (WGS) entry which is preliminary data.</text>
</comment>
<evidence type="ECO:0000313" key="3">
    <source>
        <dbReference type="Proteomes" id="UP000548423"/>
    </source>
</evidence>
<dbReference type="EMBL" id="JACCBX010000017">
    <property type="protein sequence ID" value="NYE08972.1"/>
    <property type="molecule type" value="Genomic_DNA"/>
</dbReference>
<dbReference type="InterPro" id="IPR036237">
    <property type="entry name" value="Xyl_isomerase-like_sf"/>
</dbReference>
<proteinExistence type="predicted"/>
<sequence length="273" mass="30730">MEQLTTIDRLSLNQITTGNWNLRQAVDGCVRQEIPWIALWRHKVEEIGLADSKRLVKNAGLKVSSLCRGGMFPAATESERQKRIDDNKRAIEEAAELGTDTLVLVCGPSSDKDIATARKMVADGIEQIVPFAADYGIKLGIEPLHPMYAAERCVIVTLNEANTIAEQYQPEQVGVVVDVFHVWWDPDLYNQIARAKGRILGFHMSDWIVPTPDLLMGRGMMGDGVIDIRKIRYAVEQTGYKGPIEVEIFNETIWNQPGDEVLRVMKSRYLEHV</sequence>
<reference evidence="3" key="1">
    <citation type="submission" date="2020-07" db="EMBL/GenBank/DDBJ databases">
        <authorList>
            <person name="Partida-Martinez L."/>
            <person name="Huntemann M."/>
            <person name="Clum A."/>
            <person name="Wang J."/>
            <person name="Palaniappan K."/>
            <person name="Ritter S."/>
            <person name="Chen I.-M."/>
            <person name="Stamatis D."/>
            <person name="Reddy T."/>
            <person name="O'Malley R."/>
            <person name="Daum C."/>
            <person name="Shapiro N."/>
            <person name="Ivanova N."/>
            <person name="Kyrpides N."/>
            <person name="Woyke T."/>
        </authorList>
    </citation>
    <scope>NUCLEOTIDE SEQUENCE [LARGE SCALE GENOMIC DNA]</scope>
    <source>
        <strain evidence="3">AT2.8</strain>
    </source>
</reference>
<keyword evidence="2" id="KW-0413">Isomerase</keyword>
<dbReference type="SUPFAM" id="SSF51658">
    <property type="entry name" value="Xylose isomerase-like"/>
    <property type="match status" value="1"/>
</dbReference>
<dbReference type="PANTHER" id="PTHR12110">
    <property type="entry name" value="HYDROXYPYRUVATE ISOMERASE"/>
    <property type="match status" value="1"/>
</dbReference>
<feature type="domain" description="Xylose isomerase-like TIM barrel" evidence="1">
    <location>
        <begin position="42"/>
        <end position="266"/>
    </location>
</feature>
<dbReference type="InterPro" id="IPR050312">
    <property type="entry name" value="IolE/XylAMocC-like"/>
</dbReference>
<dbReference type="Proteomes" id="UP000548423">
    <property type="component" value="Unassembled WGS sequence"/>
</dbReference>
<dbReference type="Pfam" id="PF01261">
    <property type="entry name" value="AP_endonuc_2"/>
    <property type="match status" value="1"/>
</dbReference>
<dbReference type="PANTHER" id="PTHR12110:SF52">
    <property type="entry name" value="XYLOSE ISOMERASE"/>
    <property type="match status" value="1"/>
</dbReference>
<organism evidence="2 3">
    <name type="scientific">Neobacillus niacini</name>
    <dbReference type="NCBI Taxonomy" id="86668"/>
    <lineage>
        <taxon>Bacteria</taxon>
        <taxon>Bacillati</taxon>
        <taxon>Bacillota</taxon>
        <taxon>Bacilli</taxon>
        <taxon>Bacillales</taxon>
        <taxon>Bacillaceae</taxon>
        <taxon>Neobacillus</taxon>
    </lineage>
</organism>
<dbReference type="AlphaFoldDB" id="A0A852TJP6"/>
<evidence type="ECO:0000313" key="2">
    <source>
        <dbReference type="EMBL" id="NYE08972.1"/>
    </source>
</evidence>
<accession>A0A852TJP6</accession>
<dbReference type="GO" id="GO:0016853">
    <property type="term" value="F:isomerase activity"/>
    <property type="evidence" value="ECO:0007669"/>
    <property type="project" value="UniProtKB-KW"/>
</dbReference>
<evidence type="ECO:0000259" key="1">
    <source>
        <dbReference type="Pfam" id="PF01261"/>
    </source>
</evidence>
<dbReference type="InterPro" id="IPR013022">
    <property type="entry name" value="Xyl_isomerase-like_TIM-brl"/>
</dbReference>
<gene>
    <name evidence="2" type="ORF">F4694_005829</name>
</gene>
<dbReference type="Gene3D" id="3.20.20.150">
    <property type="entry name" value="Divalent-metal-dependent TIM barrel enzymes"/>
    <property type="match status" value="1"/>
</dbReference>
<protein>
    <submittedName>
        <fullName evidence="2">Sugar phosphate isomerase/epimerase</fullName>
    </submittedName>
</protein>
<reference evidence="3" key="2">
    <citation type="submission" date="2020-08" db="EMBL/GenBank/DDBJ databases">
        <title>The Agave Microbiome: Exploring the role of microbial communities in plant adaptations to desert environments.</title>
        <authorList>
            <person name="Partida-Martinez L.P."/>
        </authorList>
    </citation>
    <scope>NUCLEOTIDE SEQUENCE [LARGE SCALE GENOMIC DNA]</scope>
    <source>
        <strain evidence="3">AT2.8</strain>
    </source>
</reference>